<evidence type="ECO:0000313" key="7">
    <source>
        <dbReference type="EMBL" id="KAF2448119.1"/>
    </source>
</evidence>
<dbReference type="GO" id="GO:0016020">
    <property type="term" value="C:membrane"/>
    <property type="evidence" value="ECO:0007669"/>
    <property type="project" value="UniProtKB-SubCell"/>
</dbReference>
<feature type="transmembrane region" description="Helical" evidence="6">
    <location>
        <begin position="246"/>
        <end position="268"/>
    </location>
</feature>
<evidence type="ECO:0000313" key="8">
    <source>
        <dbReference type="Proteomes" id="UP000799764"/>
    </source>
</evidence>
<evidence type="ECO:0008006" key="9">
    <source>
        <dbReference type="Google" id="ProtNLM"/>
    </source>
</evidence>
<feature type="region of interest" description="Disordered" evidence="5">
    <location>
        <begin position="201"/>
        <end position="240"/>
    </location>
</feature>
<keyword evidence="3 6" id="KW-1133">Transmembrane helix</keyword>
<proteinExistence type="predicted"/>
<dbReference type="EMBL" id="MU001495">
    <property type="protein sequence ID" value="KAF2448119.1"/>
    <property type="molecule type" value="Genomic_DNA"/>
</dbReference>
<evidence type="ECO:0000256" key="2">
    <source>
        <dbReference type="ARBA" id="ARBA00022692"/>
    </source>
</evidence>
<comment type="caution">
    <text evidence="7">The sequence shown here is derived from an EMBL/GenBank/DDBJ whole genome shotgun (WGS) entry which is preliminary data.</text>
</comment>
<dbReference type="GO" id="GO:0071944">
    <property type="term" value="C:cell periphery"/>
    <property type="evidence" value="ECO:0007669"/>
    <property type="project" value="UniProtKB-ARBA"/>
</dbReference>
<feature type="region of interest" description="Disordered" evidence="5">
    <location>
        <begin position="339"/>
        <end position="359"/>
    </location>
</feature>
<keyword evidence="4 6" id="KW-0472">Membrane</keyword>
<evidence type="ECO:0000256" key="3">
    <source>
        <dbReference type="ARBA" id="ARBA00022989"/>
    </source>
</evidence>
<dbReference type="PANTHER" id="PTHR15549:SF6">
    <property type="entry name" value="MID2 DOMAIN-CONTAINING PROTEIN"/>
    <property type="match status" value="1"/>
</dbReference>
<keyword evidence="2 6" id="KW-0812">Transmembrane</keyword>
<dbReference type="CDD" id="cd00161">
    <property type="entry name" value="beta-trefoil_Ricin-like"/>
    <property type="match status" value="1"/>
</dbReference>
<evidence type="ECO:0000256" key="5">
    <source>
        <dbReference type="SAM" id="MobiDB-lite"/>
    </source>
</evidence>
<protein>
    <recommendedName>
        <fullName evidence="9">Mid2 domain-containing protein</fullName>
    </recommendedName>
</protein>
<dbReference type="OrthoDB" id="4158815at2759"/>
<gene>
    <name evidence="7" type="ORF">P171DRAFT_428241</name>
</gene>
<dbReference type="PANTHER" id="PTHR15549">
    <property type="entry name" value="PAIRED IMMUNOGLOBULIN-LIKE TYPE 2 RECEPTOR"/>
    <property type="match status" value="1"/>
</dbReference>
<evidence type="ECO:0000256" key="1">
    <source>
        <dbReference type="ARBA" id="ARBA00004167"/>
    </source>
</evidence>
<accession>A0A9P4PN08</accession>
<feature type="compositionally biased region" description="Basic and acidic residues" evidence="5">
    <location>
        <begin position="350"/>
        <end position="359"/>
    </location>
</feature>
<dbReference type="InterPro" id="IPR035992">
    <property type="entry name" value="Ricin_B-like_lectins"/>
</dbReference>
<dbReference type="SUPFAM" id="SSF50370">
    <property type="entry name" value="Ricin B-like lectins"/>
    <property type="match status" value="1"/>
</dbReference>
<dbReference type="Gene3D" id="2.80.10.50">
    <property type="match status" value="1"/>
</dbReference>
<name>A0A9P4PN08_9PLEO</name>
<dbReference type="AlphaFoldDB" id="A0A9P4PN08"/>
<reference evidence="7" key="1">
    <citation type="journal article" date="2020" name="Stud. Mycol.">
        <title>101 Dothideomycetes genomes: a test case for predicting lifestyles and emergence of pathogens.</title>
        <authorList>
            <person name="Haridas S."/>
            <person name="Albert R."/>
            <person name="Binder M."/>
            <person name="Bloem J."/>
            <person name="Labutti K."/>
            <person name="Salamov A."/>
            <person name="Andreopoulos B."/>
            <person name="Baker S."/>
            <person name="Barry K."/>
            <person name="Bills G."/>
            <person name="Bluhm B."/>
            <person name="Cannon C."/>
            <person name="Castanera R."/>
            <person name="Culley D."/>
            <person name="Daum C."/>
            <person name="Ezra D."/>
            <person name="Gonzalez J."/>
            <person name="Henrissat B."/>
            <person name="Kuo A."/>
            <person name="Liang C."/>
            <person name="Lipzen A."/>
            <person name="Lutzoni F."/>
            <person name="Magnuson J."/>
            <person name="Mondo S."/>
            <person name="Nolan M."/>
            <person name="Ohm R."/>
            <person name="Pangilinan J."/>
            <person name="Park H.-J."/>
            <person name="Ramirez L."/>
            <person name="Alfaro M."/>
            <person name="Sun H."/>
            <person name="Tritt A."/>
            <person name="Yoshinaga Y."/>
            <person name="Zwiers L.-H."/>
            <person name="Turgeon B."/>
            <person name="Goodwin S."/>
            <person name="Spatafora J."/>
            <person name="Crous P."/>
            <person name="Grigoriev I."/>
        </authorList>
    </citation>
    <scope>NUCLEOTIDE SEQUENCE</scope>
    <source>
        <strain evidence="7">CBS 690.94</strain>
    </source>
</reference>
<evidence type="ECO:0000256" key="4">
    <source>
        <dbReference type="ARBA" id="ARBA00023136"/>
    </source>
</evidence>
<sequence>MNFQDDNQWYHVYVGGNKDNALVGTFLVFGDPHLEDTTKHNTTTGAVFKSINRIETKQEPTQFWQILAVDSEYYVLRTMAGGVHGYLSTSYAEDRTNLTSRTVARMVRDNVSDASVYWKINSWRDGTYQLTNKKNGTDWLLEIGGEHDDEDGTEARMGSNFTVEYRRRFSFETVGEVNGTDIGKIDNPDWASALISLPATSTQSSTSSATGTASAPTTTNTSNVASAPGSSTTTESSGGLSTGAKAGIGAGIGAAALIALVMLGLFFFRRRKQRVASPADEPNPYISAQGYSSEGGEGIATKYGHVGVNEKAELDSNAQRAELPISQPPAAELFGGEVPRQELAGGDAHTGGKLDGIRL</sequence>
<dbReference type="InterPro" id="IPR051694">
    <property type="entry name" value="Immunoregulatory_rcpt-like"/>
</dbReference>
<comment type="subcellular location">
    <subcellularLocation>
        <location evidence="1">Membrane</location>
        <topology evidence="1">Single-pass membrane protein</topology>
    </subcellularLocation>
</comment>
<organism evidence="7 8">
    <name type="scientific">Karstenula rhodostoma CBS 690.94</name>
    <dbReference type="NCBI Taxonomy" id="1392251"/>
    <lineage>
        <taxon>Eukaryota</taxon>
        <taxon>Fungi</taxon>
        <taxon>Dikarya</taxon>
        <taxon>Ascomycota</taxon>
        <taxon>Pezizomycotina</taxon>
        <taxon>Dothideomycetes</taxon>
        <taxon>Pleosporomycetidae</taxon>
        <taxon>Pleosporales</taxon>
        <taxon>Massarineae</taxon>
        <taxon>Didymosphaeriaceae</taxon>
        <taxon>Karstenula</taxon>
    </lineage>
</organism>
<evidence type="ECO:0000256" key="6">
    <source>
        <dbReference type="SAM" id="Phobius"/>
    </source>
</evidence>
<dbReference type="Proteomes" id="UP000799764">
    <property type="component" value="Unassembled WGS sequence"/>
</dbReference>
<keyword evidence="8" id="KW-1185">Reference proteome</keyword>